<dbReference type="AlphaFoldDB" id="A0A4Z2GTG1"/>
<sequence>MISQCNSWILISHHNPRGPVDTRVLQWKQKNLQQQRATAAEWDEEEQREHLRQKRIFNQSNRTRSRPDWCSTANESPSGANESPSGVNESPSGVNESPSGVNESPSGVNESPSGARTPESRLNELLRGGSCAQERRGDGQTDGVDTACCALLAHVAVATS</sequence>
<gene>
    <name evidence="2" type="ORF">EYF80_033266</name>
</gene>
<dbReference type="Proteomes" id="UP000314294">
    <property type="component" value="Unassembled WGS sequence"/>
</dbReference>
<keyword evidence="3" id="KW-1185">Reference proteome</keyword>
<feature type="compositionally biased region" description="Polar residues" evidence="1">
    <location>
        <begin position="71"/>
        <end position="114"/>
    </location>
</feature>
<evidence type="ECO:0000313" key="2">
    <source>
        <dbReference type="EMBL" id="TNN56540.1"/>
    </source>
</evidence>
<evidence type="ECO:0000256" key="1">
    <source>
        <dbReference type="SAM" id="MobiDB-lite"/>
    </source>
</evidence>
<accession>A0A4Z2GTG1</accession>
<reference evidence="2 3" key="1">
    <citation type="submission" date="2019-03" db="EMBL/GenBank/DDBJ databases">
        <title>First draft genome of Liparis tanakae, snailfish: a comprehensive survey of snailfish specific genes.</title>
        <authorList>
            <person name="Kim W."/>
            <person name="Song I."/>
            <person name="Jeong J.-H."/>
            <person name="Kim D."/>
            <person name="Kim S."/>
            <person name="Ryu S."/>
            <person name="Song J.Y."/>
            <person name="Lee S.K."/>
        </authorList>
    </citation>
    <scope>NUCLEOTIDE SEQUENCE [LARGE SCALE GENOMIC DNA]</scope>
    <source>
        <tissue evidence="2">Muscle</tissue>
    </source>
</reference>
<protein>
    <submittedName>
        <fullName evidence="2">Uncharacterized protein</fullName>
    </submittedName>
</protein>
<name>A0A4Z2GTG1_9TELE</name>
<comment type="caution">
    <text evidence="2">The sequence shown here is derived from an EMBL/GenBank/DDBJ whole genome shotgun (WGS) entry which is preliminary data.</text>
</comment>
<feature type="region of interest" description="Disordered" evidence="1">
    <location>
        <begin position="38"/>
        <end position="142"/>
    </location>
</feature>
<evidence type="ECO:0000313" key="3">
    <source>
        <dbReference type="Proteomes" id="UP000314294"/>
    </source>
</evidence>
<dbReference type="EMBL" id="SRLO01000426">
    <property type="protein sequence ID" value="TNN56540.1"/>
    <property type="molecule type" value="Genomic_DNA"/>
</dbReference>
<proteinExistence type="predicted"/>
<organism evidence="2 3">
    <name type="scientific">Liparis tanakae</name>
    <name type="common">Tanaka's snailfish</name>
    <dbReference type="NCBI Taxonomy" id="230148"/>
    <lineage>
        <taxon>Eukaryota</taxon>
        <taxon>Metazoa</taxon>
        <taxon>Chordata</taxon>
        <taxon>Craniata</taxon>
        <taxon>Vertebrata</taxon>
        <taxon>Euteleostomi</taxon>
        <taxon>Actinopterygii</taxon>
        <taxon>Neopterygii</taxon>
        <taxon>Teleostei</taxon>
        <taxon>Neoteleostei</taxon>
        <taxon>Acanthomorphata</taxon>
        <taxon>Eupercaria</taxon>
        <taxon>Perciformes</taxon>
        <taxon>Cottioidei</taxon>
        <taxon>Cottales</taxon>
        <taxon>Liparidae</taxon>
        <taxon>Liparis</taxon>
    </lineage>
</organism>